<sequence length="221" mass="24418">MAKPSGGGGGGLLDLEGHYAFYGAYHSNPVNVGIHELFVWPILLTAFLLLHLTAPFAHAAGIGAAVYGTYYFLLDRRAGALAALLCFLCWAASGALAARLGFSVGWKVVFVAQLFCWTMQFIGHGVFEKRAPALLDNLVQAFLMAPFFVLLEVNFCVAVVFWLPCCLRLIDNKITSRQSCLFQILHTFGGYEPYPGFHDKVSKMIEEARKEWEDKNSKKSS</sequence>
<dbReference type="InterPro" id="IPR009305">
    <property type="entry name" value="Mpo1-like"/>
</dbReference>
<feature type="transmembrane region" description="Helical" evidence="1">
    <location>
        <begin position="139"/>
        <end position="163"/>
    </location>
</feature>
<dbReference type="Proteomes" id="UP000823388">
    <property type="component" value="Chromosome 1K"/>
</dbReference>
<keyword evidence="3" id="KW-1185">Reference proteome</keyword>
<keyword evidence="1" id="KW-0812">Transmembrane</keyword>
<evidence type="ECO:0000256" key="1">
    <source>
        <dbReference type="SAM" id="Phobius"/>
    </source>
</evidence>
<name>A0A8T0XQB0_PANVG</name>
<dbReference type="GO" id="GO:0046521">
    <property type="term" value="P:sphingoid catabolic process"/>
    <property type="evidence" value="ECO:0007669"/>
    <property type="project" value="TreeGrafter"/>
</dbReference>
<accession>A0A8T0XQB0</accession>
<dbReference type="AlphaFoldDB" id="A0A8T0XQB0"/>
<feature type="transmembrane region" description="Helical" evidence="1">
    <location>
        <begin position="79"/>
        <end position="102"/>
    </location>
</feature>
<evidence type="ECO:0000313" key="2">
    <source>
        <dbReference type="EMBL" id="KAG2659343.1"/>
    </source>
</evidence>
<gene>
    <name evidence="2" type="ORF">PVAP13_1KG347600</name>
</gene>
<dbReference type="PANTHER" id="PTHR28026">
    <property type="entry name" value="DUF962 DOMAIN PROTEIN (AFU_ORTHOLOGUE AFUA_8G05310)"/>
    <property type="match status" value="1"/>
</dbReference>
<keyword evidence="1" id="KW-0472">Membrane</keyword>
<comment type="caution">
    <text evidence="2">The sequence shown here is derived from an EMBL/GenBank/DDBJ whole genome shotgun (WGS) entry which is preliminary data.</text>
</comment>
<evidence type="ECO:0008006" key="4">
    <source>
        <dbReference type="Google" id="ProtNLM"/>
    </source>
</evidence>
<feature type="transmembrane region" description="Helical" evidence="1">
    <location>
        <begin position="38"/>
        <end position="67"/>
    </location>
</feature>
<organism evidence="2 3">
    <name type="scientific">Panicum virgatum</name>
    <name type="common">Blackwell switchgrass</name>
    <dbReference type="NCBI Taxonomy" id="38727"/>
    <lineage>
        <taxon>Eukaryota</taxon>
        <taxon>Viridiplantae</taxon>
        <taxon>Streptophyta</taxon>
        <taxon>Embryophyta</taxon>
        <taxon>Tracheophyta</taxon>
        <taxon>Spermatophyta</taxon>
        <taxon>Magnoliopsida</taxon>
        <taxon>Liliopsida</taxon>
        <taxon>Poales</taxon>
        <taxon>Poaceae</taxon>
        <taxon>PACMAD clade</taxon>
        <taxon>Panicoideae</taxon>
        <taxon>Panicodae</taxon>
        <taxon>Paniceae</taxon>
        <taxon>Panicinae</taxon>
        <taxon>Panicum</taxon>
        <taxon>Panicum sect. Hiantes</taxon>
    </lineage>
</organism>
<dbReference type="GO" id="GO:0005783">
    <property type="term" value="C:endoplasmic reticulum"/>
    <property type="evidence" value="ECO:0007669"/>
    <property type="project" value="TreeGrafter"/>
</dbReference>
<proteinExistence type="predicted"/>
<keyword evidence="1" id="KW-1133">Transmembrane helix</keyword>
<reference evidence="2" key="1">
    <citation type="submission" date="2020-05" db="EMBL/GenBank/DDBJ databases">
        <title>WGS assembly of Panicum virgatum.</title>
        <authorList>
            <person name="Lovell J.T."/>
            <person name="Jenkins J."/>
            <person name="Shu S."/>
            <person name="Juenger T.E."/>
            <person name="Schmutz J."/>
        </authorList>
    </citation>
    <scope>NUCLEOTIDE SEQUENCE</scope>
    <source>
        <strain evidence="2">AP13</strain>
    </source>
</reference>
<protein>
    <recommendedName>
        <fullName evidence="4">YGL010w-like protein</fullName>
    </recommendedName>
</protein>
<dbReference type="PANTHER" id="PTHR28026:SF9">
    <property type="entry name" value="2-HYDROXY-PALMITIC ACID DIOXYGENASE MPO1"/>
    <property type="match status" value="1"/>
</dbReference>
<dbReference type="Pfam" id="PF06127">
    <property type="entry name" value="Mpo1-like"/>
    <property type="match status" value="1"/>
</dbReference>
<evidence type="ECO:0000313" key="3">
    <source>
        <dbReference type="Proteomes" id="UP000823388"/>
    </source>
</evidence>
<dbReference type="GO" id="GO:0016020">
    <property type="term" value="C:membrane"/>
    <property type="evidence" value="ECO:0007669"/>
    <property type="project" value="GOC"/>
</dbReference>
<dbReference type="EMBL" id="CM029037">
    <property type="protein sequence ID" value="KAG2659343.1"/>
    <property type="molecule type" value="Genomic_DNA"/>
</dbReference>